<accession>A0A172T1I3</accession>
<dbReference type="PATRIC" id="fig|93466.3.peg.371"/>
<dbReference type="Proteomes" id="UP000077096">
    <property type="component" value="Chromosome"/>
</dbReference>
<dbReference type="EMBL" id="CP011393">
    <property type="protein sequence ID" value="ANE40851.1"/>
    <property type="molecule type" value="Genomic_DNA"/>
</dbReference>
<dbReference type="InterPro" id="IPR007525">
    <property type="entry name" value="FrhB_FdhB_C"/>
</dbReference>
<dbReference type="Pfam" id="PF04432">
    <property type="entry name" value="FrhB_FdhB_C"/>
    <property type="match status" value="1"/>
</dbReference>
<feature type="domain" description="Coenzyme F420 hydrogenase/dehydrogenase beta subunit C-terminal" evidence="1">
    <location>
        <begin position="62"/>
        <end position="142"/>
    </location>
</feature>
<proteinExistence type="predicted"/>
<reference evidence="2 3" key="1">
    <citation type="submission" date="2014-08" db="EMBL/GenBank/DDBJ databases">
        <title>Fervidobacterium pennivorans DYC genome.</title>
        <authorList>
            <person name="Wushke S."/>
        </authorList>
    </citation>
    <scope>NUCLEOTIDE SEQUENCE [LARGE SCALE GENOMIC DNA]</scope>
    <source>
        <strain evidence="2 3">DYC</strain>
    </source>
</reference>
<evidence type="ECO:0000313" key="3">
    <source>
        <dbReference type="Proteomes" id="UP000077096"/>
    </source>
</evidence>
<protein>
    <recommendedName>
        <fullName evidence="1">Coenzyme F420 hydrogenase/dehydrogenase beta subunit C-terminal domain-containing protein</fullName>
    </recommendedName>
</protein>
<organism evidence="2 3">
    <name type="scientific">Fervidobacterium pennivorans</name>
    <dbReference type="NCBI Taxonomy" id="93466"/>
    <lineage>
        <taxon>Bacteria</taxon>
        <taxon>Thermotogati</taxon>
        <taxon>Thermotogota</taxon>
        <taxon>Thermotogae</taxon>
        <taxon>Thermotogales</taxon>
        <taxon>Fervidobacteriaceae</taxon>
        <taxon>Fervidobacterium</taxon>
    </lineage>
</organism>
<dbReference type="AlphaFoldDB" id="A0A172T1I3"/>
<gene>
    <name evidence="2" type="ORF">JM64_01640</name>
</gene>
<name>A0A172T1I3_FERPE</name>
<evidence type="ECO:0000313" key="2">
    <source>
        <dbReference type="EMBL" id="ANE40851.1"/>
    </source>
</evidence>
<sequence length="171" mass="19676">MAKATVEKGGVVIVVGWDKDWLPVHEEIEATDDIRKTLSSKYLQSNVGRSYERVVNYAKQGRNVLFVRAPCQIAGLKNIHSKKLSLEAMKKVTPVDLVCFGVSSSFLFRKYLDESFDRQKILEINFRSKDKGWSRSSFKIVKSDGSWVLEYHSKNGFYYGFSRKLYLRSTC</sequence>
<evidence type="ECO:0000259" key="1">
    <source>
        <dbReference type="Pfam" id="PF04432"/>
    </source>
</evidence>
<dbReference type="KEGG" id="fng:JM64_01640"/>